<evidence type="ECO:0000256" key="1">
    <source>
        <dbReference type="ARBA" id="ARBA00023015"/>
    </source>
</evidence>
<keyword evidence="1" id="KW-0805">Transcription regulation</keyword>
<dbReference type="OrthoDB" id="9802263at2"/>
<keyword evidence="5" id="KW-1185">Reference proteome</keyword>
<dbReference type="InterPro" id="IPR053142">
    <property type="entry name" value="PchR_regulatory_protein"/>
</dbReference>
<dbReference type="Proteomes" id="UP000438476">
    <property type="component" value="Unassembled WGS sequence"/>
</dbReference>
<dbReference type="Pfam" id="PF12833">
    <property type="entry name" value="HTH_18"/>
    <property type="match status" value="1"/>
</dbReference>
<evidence type="ECO:0000313" key="4">
    <source>
        <dbReference type="EMBL" id="MXO65896.1"/>
    </source>
</evidence>
<reference evidence="4 5" key="1">
    <citation type="submission" date="2019-12" db="EMBL/GenBank/DDBJ databases">
        <title>Genomic-based taxomic classification of the family Erythrobacteraceae.</title>
        <authorList>
            <person name="Xu L."/>
        </authorList>
    </citation>
    <scope>NUCLEOTIDE SEQUENCE [LARGE SCALE GENOMIC DNA]</scope>
    <source>
        <strain evidence="4 5">LMG 29518</strain>
    </source>
</reference>
<dbReference type="EMBL" id="WTYT01000003">
    <property type="protein sequence ID" value="MXO65896.1"/>
    <property type="molecule type" value="Genomic_DNA"/>
</dbReference>
<dbReference type="PANTHER" id="PTHR47893">
    <property type="entry name" value="REGULATORY PROTEIN PCHR"/>
    <property type="match status" value="1"/>
</dbReference>
<dbReference type="SMART" id="SM00342">
    <property type="entry name" value="HTH_ARAC"/>
    <property type="match status" value="1"/>
</dbReference>
<dbReference type="PANTHER" id="PTHR47893:SF1">
    <property type="entry name" value="REGULATORY PROTEIN PCHR"/>
    <property type="match status" value="1"/>
</dbReference>
<comment type="caution">
    <text evidence="4">The sequence shown here is derived from an EMBL/GenBank/DDBJ whole genome shotgun (WGS) entry which is preliminary data.</text>
</comment>
<evidence type="ECO:0000256" key="2">
    <source>
        <dbReference type="ARBA" id="ARBA00023163"/>
    </source>
</evidence>
<dbReference type="Gene3D" id="1.10.10.60">
    <property type="entry name" value="Homeodomain-like"/>
    <property type="match status" value="1"/>
</dbReference>
<gene>
    <name evidence="4" type="ORF">GRI91_09025</name>
</gene>
<protein>
    <submittedName>
        <fullName evidence="4">Helix-turn-helix domain-containing protein</fullName>
    </submittedName>
</protein>
<dbReference type="InterPro" id="IPR018060">
    <property type="entry name" value="HTH_AraC"/>
</dbReference>
<proteinExistence type="predicted"/>
<dbReference type="RefSeq" id="WP_160736310.1">
    <property type="nucleotide sequence ID" value="NZ_WTYT01000003.1"/>
</dbReference>
<evidence type="ECO:0000259" key="3">
    <source>
        <dbReference type="PROSITE" id="PS01124"/>
    </source>
</evidence>
<dbReference type="InterPro" id="IPR009057">
    <property type="entry name" value="Homeodomain-like_sf"/>
</dbReference>
<sequence>MQMQTRFMARFMEGDFAVQDILREAVSLSLTEPPSQQCPRRVVNGRFRGWMWMEEVHPGLVGSASDLTSVSEAIIAQPIDRCIMISLLLKGGNGRFRPDGGDVIPSPTERAQLLGIGEARQCSRHLMVGEHGVRAGVMILPAFLEAGPDVLSQCDMETLQGLMEPDFHAMSLRRCEVMLHLSRALAEAPYCGSLGALFRESAVLQLMFRTLQLVRQDGHRRSALGTRCYDAVLQAQSILDASFTSPPGTIELARRVGINRNALQTGFKALFGTTVFAYVRERRLEMARIMIDDHGLGAAEAAYKVGFASPSAFSAAYRRKFGHAPVFRNRSNKP</sequence>
<organism evidence="4 5">
    <name type="scientific">Altericroceibacterium endophyticum</name>
    <dbReference type="NCBI Taxonomy" id="1808508"/>
    <lineage>
        <taxon>Bacteria</taxon>
        <taxon>Pseudomonadati</taxon>
        <taxon>Pseudomonadota</taxon>
        <taxon>Alphaproteobacteria</taxon>
        <taxon>Sphingomonadales</taxon>
        <taxon>Erythrobacteraceae</taxon>
        <taxon>Altericroceibacterium</taxon>
    </lineage>
</organism>
<dbReference type="SUPFAM" id="SSF46689">
    <property type="entry name" value="Homeodomain-like"/>
    <property type="match status" value="2"/>
</dbReference>
<feature type="domain" description="HTH araC/xylS-type" evidence="3">
    <location>
        <begin position="233"/>
        <end position="331"/>
    </location>
</feature>
<evidence type="ECO:0000313" key="5">
    <source>
        <dbReference type="Proteomes" id="UP000438476"/>
    </source>
</evidence>
<accession>A0A6I4T4T2</accession>
<dbReference type="GO" id="GO:0043565">
    <property type="term" value="F:sequence-specific DNA binding"/>
    <property type="evidence" value="ECO:0007669"/>
    <property type="project" value="InterPro"/>
</dbReference>
<dbReference type="AlphaFoldDB" id="A0A6I4T4T2"/>
<keyword evidence="2" id="KW-0804">Transcription</keyword>
<name>A0A6I4T4T2_9SPHN</name>
<dbReference type="PROSITE" id="PS01124">
    <property type="entry name" value="HTH_ARAC_FAMILY_2"/>
    <property type="match status" value="1"/>
</dbReference>
<dbReference type="GO" id="GO:0003700">
    <property type="term" value="F:DNA-binding transcription factor activity"/>
    <property type="evidence" value="ECO:0007669"/>
    <property type="project" value="InterPro"/>
</dbReference>